<dbReference type="InterPro" id="IPR013689">
    <property type="entry name" value="RNA_helicase_ATP-dep_HrpB_C"/>
</dbReference>
<feature type="compositionally biased region" description="Low complexity" evidence="3">
    <location>
        <begin position="46"/>
        <end position="70"/>
    </location>
</feature>
<proteinExistence type="predicted"/>
<evidence type="ECO:0000256" key="1">
    <source>
        <dbReference type="ARBA" id="ARBA00022801"/>
    </source>
</evidence>
<organism evidence="5 6">
    <name type="scientific">Astrephomene gubernaculifera</name>
    <dbReference type="NCBI Taxonomy" id="47775"/>
    <lineage>
        <taxon>Eukaryota</taxon>
        <taxon>Viridiplantae</taxon>
        <taxon>Chlorophyta</taxon>
        <taxon>core chlorophytes</taxon>
        <taxon>Chlorophyceae</taxon>
        <taxon>CS clade</taxon>
        <taxon>Chlamydomonadales</taxon>
        <taxon>Astrephomenaceae</taxon>
        <taxon>Astrephomene</taxon>
    </lineage>
</organism>
<dbReference type="Pfam" id="PF08482">
    <property type="entry name" value="HrpB_C"/>
    <property type="match status" value="1"/>
</dbReference>
<sequence length="641" mass="66566">RSADVMVRLEAMAAGDAACDGAAVSRILQGAKSMAAMVAAAEAAEQRRNAAAAAAGSGGSPKSSPSAAAGAGNGQTGDDDEEVAAALRAAGATPLDSADASETDDADDEGEDHQGYVGSAEEEGEFSSISTSTSADSQQHNPQPQPQSQPPRKPPPRQQSPHSETSPATTGQFETAWVSQLRREGLVGALVAAAYPDRIAERRERSNTRPAYTLASGQVVRLPSPDDPLGDFAYLAVADIGGVGSAAAAAGRRDGGTNDTVRAAAGLSTAAIERYLGDMVQDREVVFWASGNKSVVARRQRRLGCLVLGERAAPPTNDEAAWPALLQGFKEMGGIRGVGLSPALESWRQRVIWLRTQARSAQPTATAAAASSASPSSSHSSITTPTTINNNGKGTTNSTTNTNNNNSTITTSASVSSGNPAAAAARLASLPDLSDTALLAEAARWLRPHLAGVRSRTDIMKLDWNAILRSLVPWDLQPLVDSEAPSHLQLPTGSRAAVDYSRSPPCVRCRLQEVFGLPATPLLAGGRVPLQLELLSPAGRPVAVTSDLARFWSSTYPEVRRELRGRYPRHVWPDDPLQAEATRLTKKQLELQQERQQQQEGAAEGAAASGGGSGGKNKASGPPAGGTGGKKQSGGSGGKRR</sequence>
<protein>
    <recommendedName>
        <fullName evidence="4">ATP-dependent RNA helicase HrpB C-terminal domain-containing protein</fullName>
    </recommendedName>
</protein>
<feature type="compositionally biased region" description="Pro residues" evidence="3">
    <location>
        <begin position="143"/>
        <end position="158"/>
    </location>
</feature>
<name>A0AAD3E074_9CHLO</name>
<evidence type="ECO:0000256" key="3">
    <source>
        <dbReference type="SAM" id="MobiDB-lite"/>
    </source>
</evidence>
<dbReference type="GO" id="GO:0016787">
    <property type="term" value="F:hydrolase activity"/>
    <property type="evidence" value="ECO:0007669"/>
    <property type="project" value="UniProtKB-KW"/>
</dbReference>
<feature type="non-terminal residue" evidence="5">
    <location>
        <position position="641"/>
    </location>
</feature>
<feature type="compositionally biased region" description="Acidic residues" evidence="3">
    <location>
        <begin position="99"/>
        <end position="111"/>
    </location>
</feature>
<dbReference type="GO" id="GO:0004386">
    <property type="term" value="F:helicase activity"/>
    <property type="evidence" value="ECO:0007669"/>
    <property type="project" value="UniProtKB-KW"/>
</dbReference>
<keyword evidence="2" id="KW-0347">Helicase</keyword>
<feature type="region of interest" description="Disordered" evidence="3">
    <location>
        <begin position="46"/>
        <end position="79"/>
    </location>
</feature>
<feature type="region of interest" description="Disordered" evidence="3">
    <location>
        <begin position="91"/>
        <end position="172"/>
    </location>
</feature>
<evidence type="ECO:0000313" key="5">
    <source>
        <dbReference type="EMBL" id="GFR51285.1"/>
    </source>
</evidence>
<feature type="domain" description="ATP-dependent RNA helicase HrpB C-terminal" evidence="4">
    <location>
        <begin position="445"/>
        <end position="576"/>
    </location>
</feature>
<evidence type="ECO:0000256" key="2">
    <source>
        <dbReference type="ARBA" id="ARBA00022806"/>
    </source>
</evidence>
<accession>A0AAD3E074</accession>
<feature type="region of interest" description="Disordered" evidence="3">
    <location>
        <begin position="364"/>
        <end position="416"/>
    </location>
</feature>
<comment type="caution">
    <text evidence="5">The sequence shown here is derived from an EMBL/GenBank/DDBJ whole genome shotgun (WGS) entry which is preliminary data.</text>
</comment>
<evidence type="ECO:0000313" key="6">
    <source>
        <dbReference type="Proteomes" id="UP001054857"/>
    </source>
</evidence>
<keyword evidence="1" id="KW-0378">Hydrolase</keyword>
<dbReference type="Proteomes" id="UP001054857">
    <property type="component" value="Unassembled WGS sequence"/>
</dbReference>
<gene>
    <name evidence="5" type="ORF">Agub_g13645</name>
</gene>
<dbReference type="PANTHER" id="PTHR43519:SF1">
    <property type="entry name" value="ATP-DEPENDENT RNA HELICASE HRPB"/>
    <property type="match status" value="1"/>
</dbReference>
<feature type="compositionally biased region" description="Low complexity" evidence="3">
    <location>
        <begin position="594"/>
        <end position="607"/>
    </location>
</feature>
<dbReference type="AlphaFoldDB" id="A0AAD3E074"/>
<feature type="compositionally biased region" description="Gly residues" evidence="3">
    <location>
        <begin position="623"/>
        <end position="641"/>
    </location>
</feature>
<dbReference type="EMBL" id="BMAR01000048">
    <property type="protein sequence ID" value="GFR51285.1"/>
    <property type="molecule type" value="Genomic_DNA"/>
</dbReference>
<keyword evidence="2" id="KW-0067">ATP-binding</keyword>
<feature type="region of interest" description="Disordered" evidence="3">
    <location>
        <begin position="590"/>
        <end position="641"/>
    </location>
</feature>
<feature type="compositionally biased region" description="Low complexity" evidence="3">
    <location>
        <begin position="126"/>
        <end position="142"/>
    </location>
</feature>
<reference evidence="5 6" key="1">
    <citation type="journal article" date="2021" name="Sci. Rep.">
        <title>Genome sequencing of the multicellular alga Astrephomene provides insights into convergent evolution of germ-soma differentiation.</title>
        <authorList>
            <person name="Yamashita S."/>
            <person name="Yamamoto K."/>
            <person name="Matsuzaki R."/>
            <person name="Suzuki S."/>
            <person name="Yamaguchi H."/>
            <person name="Hirooka S."/>
            <person name="Minakuchi Y."/>
            <person name="Miyagishima S."/>
            <person name="Kawachi M."/>
            <person name="Toyoda A."/>
            <person name="Nozaki H."/>
        </authorList>
    </citation>
    <scope>NUCLEOTIDE SEQUENCE [LARGE SCALE GENOMIC DNA]</scope>
    <source>
        <strain evidence="5 6">NIES-4017</strain>
    </source>
</reference>
<keyword evidence="2" id="KW-0547">Nucleotide-binding</keyword>
<evidence type="ECO:0000259" key="4">
    <source>
        <dbReference type="Pfam" id="PF08482"/>
    </source>
</evidence>
<dbReference type="PANTHER" id="PTHR43519">
    <property type="entry name" value="ATP-DEPENDENT RNA HELICASE HRPB"/>
    <property type="match status" value="1"/>
</dbReference>
<keyword evidence="6" id="KW-1185">Reference proteome</keyword>